<evidence type="ECO:0000256" key="1">
    <source>
        <dbReference type="ARBA" id="ARBA00004141"/>
    </source>
</evidence>
<comment type="subcellular location">
    <subcellularLocation>
        <location evidence="1">Membrane</location>
        <topology evidence="1">Multi-pass membrane protein</topology>
    </subcellularLocation>
</comment>
<dbReference type="GO" id="GO:0022857">
    <property type="term" value="F:transmembrane transporter activity"/>
    <property type="evidence" value="ECO:0007669"/>
    <property type="project" value="InterPro"/>
</dbReference>
<dbReference type="OrthoDB" id="446368at2759"/>
<feature type="transmembrane region" description="Helical" evidence="8">
    <location>
        <begin position="389"/>
        <end position="409"/>
    </location>
</feature>
<name>A0A1W0XEB1_HYPEX</name>
<protein>
    <submittedName>
        <fullName evidence="10">MFS-type transporter SLC18B1</fullName>
    </submittedName>
</protein>
<keyword evidence="3" id="KW-0813">Transport</keyword>
<feature type="transmembrane region" description="Helical" evidence="8">
    <location>
        <begin position="57"/>
        <end position="81"/>
    </location>
</feature>
<reference evidence="11" key="1">
    <citation type="submission" date="2017-01" db="EMBL/GenBank/DDBJ databases">
        <title>Comparative genomics of anhydrobiosis in the tardigrade Hypsibius dujardini.</title>
        <authorList>
            <person name="Yoshida Y."/>
            <person name="Koutsovoulos G."/>
            <person name="Laetsch D."/>
            <person name="Stevens L."/>
            <person name="Kumar S."/>
            <person name="Horikawa D."/>
            <person name="Ishino K."/>
            <person name="Komine S."/>
            <person name="Tomita M."/>
            <person name="Blaxter M."/>
            <person name="Arakawa K."/>
        </authorList>
    </citation>
    <scope>NUCLEOTIDE SEQUENCE [LARGE SCALE GENOMIC DNA]</scope>
    <source>
        <strain evidence="11">Z151</strain>
    </source>
</reference>
<evidence type="ECO:0000313" key="11">
    <source>
        <dbReference type="Proteomes" id="UP000192578"/>
    </source>
</evidence>
<feature type="transmembrane region" description="Helical" evidence="8">
    <location>
        <begin position="255"/>
        <end position="278"/>
    </location>
</feature>
<dbReference type="SUPFAM" id="SSF103473">
    <property type="entry name" value="MFS general substrate transporter"/>
    <property type="match status" value="1"/>
</dbReference>
<evidence type="ECO:0000313" key="10">
    <source>
        <dbReference type="EMBL" id="OQV25804.1"/>
    </source>
</evidence>
<dbReference type="GO" id="GO:0016020">
    <property type="term" value="C:membrane"/>
    <property type="evidence" value="ECO:0007669"/>
    <property type="project" value="UniProtKB-SubCell"/>
</dbReference>
<dbReference type="InterPro" id="IPR036259">
    <property type="entry name" value="MFS_trans_sf"/>
</dbReference>
<comment type="similarity">
    <text evidence="2">Belongs to the major facilitator superfamily. Vesicular transporter family.</text>
</comment>
<dbReference type="PANTHER" id="PTHR23506">
    <property type="entry name" value="GH10249P"/>
    <property type="match status" value="1"/>
</dbReference>
<feature type="transmembrane region" description="Helical" evidence="8">
    <location>
        <begin position="298"/>
        <end position="319"/>
    </location>
</feature>
<dbReference type="PANTHER" id="PTHR23506:SF26">
    <property type="entry name" value="MFS-TYPE TRANSPORTER SLC18B1"/>
    <property type="match status" value="1"/>
</dbReference>
<dbReference type="InterPro" id="IPR001958">
    <property type="entry name" value="Tet-R_TetA/multi-R_MdtG-like"/>
</dbReference>
<evidence type="ECO:0000256" key="3">
    <source>
        <dbReference type="ARBA" id="ARBA00022448"/>
    </source>
</evidence>
<dbReference type="PROSITE" id="PS50850">
    <property type="entry name" value="MFS"/>
    <property type="match status" value="1"/>
</dbReference>
<evidence type="ECO:0000259" key="9">
    <source>
        <dbReference type="PROSITE" id="PS50850"/>
    </source>
</evidence>
<dbReference type="AlphaFoldDB" id="A0A1W0XEB1"/>
<dbReference type="InterPro" id="IPR020846">
    <property type="entry name" value="MFS_dom"/>
</dbReference>
<feature type="transmembrane region" description="Helical" evidence="8">
    <location>
        <begin position="429"/>
        <end position="451"/>
    </location>
</feature>
<evidence type="ECO:0000256" key="7">
    <source>
        <dbReference type="ARBA" id="ARBA00023136"/>
    </source>
</evidence>
<evidence type="ECO:0000256" key="2">
    <source>
        <dbReference type="ARBA" id="ARBA00006829"/>
    </source>
</evidence>
<keyword evidence="7 8" id="KW-0472">Membrane</keyword>
<dbReference type="EMBL" id="MTYJ01000002">
    <property type="protein sequence ID" value="OQV25804.1"/>
    <property type="molecule type" value="Genomic_DNA"/>
</dbReference>
<dbReference type="Gene3D" id="1.20.1250.20">
    <property type="entry name" value="MFS general substrate transporter like domains"/>
    <property type="match status" value="2"/>
</dbReference>
<keyword evidence="4 8" id="KW-0812">Transmembrane</keyword>
<evidence type="ECO:0000256" key="4">
    <source>
        <dbReference type="ARBA" id="ARBA00022692"/>
    </source>
</evidence>
<comment type="caution">
    <text evidence="10">The sequence shown here is derived from an EMBL/GenBank/DDBJ whole genome shotgun (WGS) entry which is preliminary data.</text>
</comment>
<dbReference type="PRINTS" id="PR01035">
    <property type="entry name" value="TCRTETA"/>
</dbReference>
<feature type="transmembrane region" description="Helical" evidence="8">
    <location>
        <begin position="215"/>
        <end position="235"/>
    </location>
</feature>
<keyword evidence="11" id="KW-1185">Reference proteome</keyword>
<evidence type="ECO:0000256" key="6">
    <source>
        <dbReference type="ARBA" id="ARBA00022989"/>
    </source>
</evidence>
<feature type="transmembrane region" description="Helical" evidence="8">
    <location>
        <begin position="123"/>
        <end position="143"/>
    </location>
</feature>
<dbReference type="Proteomes" id="UP000192578">
    <property type="component" value="Unassembled WGS sequence"/>
</dbReference>
<feature type="transmembrane region" description="Helical" evidence="8">
    <location>
        <begin position="326"/>
        <end position="345"/>
    </location>
</feature>
<keyword evidence="5" id="KW-0532">Neurotransmitter transport</keyword>
<evidence type="ECO:0000256" key="5">
    <source>
        <dbReference type="ARBA" id="ARBA00022775"/>
    </source>
</evidence>
<proteinExistence type="inferred from homology"/>
<gene>
    <name evidence="10" type="ORF">BV898_00729</name>
</gene>
<dbReference type="InterPro" id="IPR011701">
    <property type="entry name" value="MFS"/>
</dbReference>
<feature type="transmembrane region" description="Helical" evidence="8">
    <location>
        <begin position="185"/>
        <end position="209"/>
    </location>
</feature>
<feature type="transmembrane region" description="Helical" evidence="8">
    <location>
        <begin position="351"/>
        <end position="377"/>
    </location>
</feature>
<feature type="transmembrane region" description="Helical" evidence="8">
    <location>
        <begin position="87"/>
        <end position="111"/>
    </location>
</feature>
<feature type="transmembrane region" description="Helical" evidence="8">
    <location>
        <begin position="149"/>
        <end position="173"/>
    </location>
</feature>
<dbReference type="InterPro" id="IPR050930">
    <property type="entry name" value="MFS_Vesicular_Transporter"/>
</dbReference>
<organism evidence="10 11">
    <name type="scientific">Hypsibius exemplaris</name>
    <name type="common">Freshwater tardigrade</name>
    <dbReference type="NCBI Taxonomy" id="2072580"/>
    <lineage>
        <taxon>Eukaryota</taxon>
        <taxon>Metazoa</taxon>
        <taxon>Ecdysozoa</taxon>
        <taxon>Tardigrada</taxon>
        <taxon>Eutardigrada</taxon>
        <taxon>Parachela</taxon>
        <taxon>Hypsibioidea</taxon>
        <taxon>Hypsibiidae</taxon>
        <taxon>Hypsibius</taxon>
    </lineage>
</organism>
<accession>A0A1W0XEB1</accession>
<evidence type="ECO:0000256" key="8">
    <source>
        <dbReference type="SAM" id="Phobius"/>
    </source>
</evidence>
<feature type="domain" description="Major facilitator superfamily (MFS) profile" evidence="9">
    <location>
        <begin position="57"/>
        <end position="457"/>
    </location>
</feature>
<keyword evidence="6 8" id="KW-1133">Transmembrane helix</keyword>
<sequence>MSGSRRFSRSFSQIQVDDRQALFQVQEKRPDRTTSTSTHILPVVAALRSFTRHEAHIIAICSVAVLIANIAVGTMPLLIPIEIMRKGYLYSWIGILFLVYGVIVFLCELLHSKIVPAIGTKRTFIISCVVLGICDISFGLLRFTTNGNVFGGVGCLIRVVEGFCYAGLMNSAFTILCLTIPDKAILGIGLIDGLIGLGYALGPLIAGALYSVADFTLPFALMGILIILVAIWAYFGLPHVSGELALPGFGDVKMLYTDLAFIASVVITLAMGIVVGFLEATLEVYLNQFHKGVVAEGTIFFIGWTAAAVSSPLWGVILARYRVNRTLLLLGPVVEAIIFIFFGSFPGMRHLMVHLGLSVLCLILLTVGTAMSLMAAVDMMIRRASHYGLANDIVTYAFISAIWLATLYLGEGLGGIVSGTVLDFYSYDAVTVSLIIIEVILGVVAAAILYVDYRRTGLSLPELPSEHSLSGPNKSEYIRLP</sequence>
<dbReference type="Pfam" id="PF07690">
    <property type="entry name" value="MFS_1"/>
    <property type="match status" value="1"/>
</dbReference>